<dbReference type="InterPro" id="IPR029057">
    <property type="entry name" value="PRTase-like"/>
</dbReference>
<evidence type="ECO:0000256" key="2">
    <source>
        <dbReference type="RuleBase" id="RU004324"/>
    </source>
</evidence>
<evidence type="ECO:0000313" key="6">
    <source>
        <dbReference type="Proteomes" id="UP000198521"/>
    </source>
</evidence>
<evidence type="ECO:0000259" key="4">
    <source>
        <dbReference type="Pfam" id="PF13793"/>
    </source>
</evidence>
<dbReference type="Gene3D" id="3.40.50.2020">
    <property type="match status" value="2"/>
</dbReference>
<dbReference type="STRING" id="1038014.SAMN04487910_3437"/>
<evidence type="ECO:0000256" key="1">
    <source>
        <dbReference type="ARBA" id="ARBA00022727"/>
    </source>
</evidence>
<evidence type="ECO:0000259" key="3">
    <source>
        <dbReference type="Pfam" id="PF00156"/>
    </source>
</evidence>
<dbReference type="GO" id="GO:0006164">
    <property type="term" value="P:purine nucleotide biosynthetic process"/>
    <property type="evidence" value="ECO:0007669"/>
    <property type="project" value="TreeGrafter"/>
</dbReference>
<dbReference type="Pfam" id="PF00156">
    <property type="entry name" value="Pribosyltran"/>
    <property type="match status" value="1"/>
</dbReference>
<comment type="similarity">
    <text evidence="2">Belongs to the ribose-phosphate pyrophosphokinase family.</text>
</comment>
<feature type="domain" description="Phosphoribosyltransferase" evidence="3">
    <location>
        <begin position="136"/>
        <end position="252"/>
    </location>
</feature>
<protein>
    <submittedName>
        <fullName evidence="5">Ribose-phosphate pyrophosphokinase</fullName>
    </submittedName>
</protein>
<evidence type="ECO:0000313" key="5">
    <source>
        <dbReference type="EMBL" id="SEL84180.1"/>
    </source>
</evidence>
<sequence>MQYLHLDQSFTPFDKSIEFSSFVFNGGEPHIKISEESIGNQVTITHRLNSFNDVGLLLVATDALRRMDVKLISVLIPYFPAARQDRVMISGESLSVKVYADIINAQQYNKVMVFDPHSEVTPALLNNVKVIENYEFVKQCLDHIKEDIVLISPDGGALKKIYKVSEYLGGIEVVECSKKRDVKTGKLSGFRVYEEDLKGKHCVIVDDICDGGGTFLGLATALKEKNAGKLSLIVSHGIFSKGFQELNKSFDTIFTTNSFRDIEEEKVAQFSVIK</sequence>
<dbReference type="AlphaFoldDB" id="A0A1H7TH46"/>
<dbReference type="EMBL" id="FOAB01000006">
    <property type="protein sequence ID" value="SEL84180.1"/>
    <property type="molecule type" value="Genomic_DNA"/>
</dbReference>
<dbReference type="GO" id="GO:0016301">
    <property type="term" value="F:kinase activity"/>
    <property type="evidence" value="ECO:0007669"/>
    <property type="project" value="UniProtKB-KW"/>
</dbReference>
<dbReference type="Pfam" id="PF13793">
    <property type="entry name" value="Pribosyltran_N"/>
    <property type="match status" value="1"/>
</dbReference>
<dbReference type="InterPro" id="IPR029099">
    <property type="entry name" value="Pribosyltran_N"/>
</dbReference>
<dbReference type="Proteomes" id="UP000198521">
    <property type="component" value="Unassembled WGS sequence"/>
</dbReference>
<keyword evidence="5" id="KW-0808">Transferase</keyword>
<dbReference type="GO" id="GO:0005737">
    <property type="term" value="C:cytoplasm"/>
    <property type="evidence" value="ECO:0007669"/>
    <property type="project" value="TreeGrafter"/>
</dbReference>
<dbReference type="GO" id="GO:0006015">
    <property type="term" value="P:5-phosphoribose 1-diphosphate biosynthetic process"/>
    <property type="evidence" value="ECO:0007669"/>
    <property type="project" value="TreeGrafter"/>
</dbReference>
<dbReference type="OrthoDB" id="643885at2"/>
<dbReference type="PANTHER" id="PTHR10210:SF41">
    <property type="entry name" value="RIBOSE-PHOSPHATE PYROPHOSPHOKINASE 1, CHLOROPLASTIC"/>
    <property type="match status" value="1"/>
</dbReference>
<dbReference type="RefSeq" id="WP_091410731.1">
    <property type="nucleotide sequence ID" value="NZ_FOAB01000006.1"/>
</dbReference>
<dbReference type="InterPro" id="IPR005946">
    <property type="entry name" value="Rib-P_diPkinase"/>
</dbReference>
<dbReference type="PANTHER" id="PTHR10210">
    <property type="entry name" value="RIBOSE-PHOSPHATE DIPHOSPHOKINASE FAMILY MEMBER"/>
    <property type="match status" value="1"/>
</dbReference>
<gene>
    <name evidence="5" type="ORF">SAMN04487910_3437</name>
</gene>
<accession>A0A1H7TH46</accession>
<name>A0A1H7TH46_AQUAM</name>
<dbReference type="SUPFAM" id="SSF53271">
    <property type="entry name" value="PRTase-like"/>
    <property type="match status" value="1"/>
</dbReference>
<proteinExistence type="inferred from homology"/>
<keyword evidence="5" id="KW-0418">Kinase</keyword>
<dbReference type="GO" id="GO:0002189">
    <property type="term" value="C:ribose phosphate diphosphokinase complex"/>
    <property type="evidence" value="ECO:0007669"/>
    <property type="project" value="TreeGrafter"/>
</dbReference>
<dbReference type="SMART" id="SM01400">
    <property type="entry name" value="Pribosyltran_N"/>
    <property type="match status" value="1"/>
</dbReference>
<organism evidence="5 6">
    <name type="scientific">Aquimarina amphilecti</name>
    <dbReference type="NCBI Taxonomy" id="1038014"/>
    <lineage>
        <taxon>Bacteria</taxon>
        <taxon>Pseudomonadati</taxon>
        <taxon>Bacteroidota</taxon>
        <taxon>Flavobacteriia</taxon>
        <taxon>Flavobacteriales</taxon>
        <taxon>Flavobacteriaceae</taxon>
        <taxon>Aquimarina</taxon>
    </lineage>
</organism>
<dbReference type="InterPro" id="IPR000836">
    <property type="entry name" value="PRTase_dom"/>
</dbReference>
<feature type="domain" description="Ribose-phosphate pyrophosphokinase N-terminal" evidence="4">
    <location>
        <begin position="23"/>
        <end position="105"/>
    </location>
</feature>
<dbReference type="GO" id="GO:0000287">
    <property type="term" value="F:magnesium ion binding"/>
    <property type="evidence" value="ECO:0007669"/>
    <property type="project" value="InterPro"/>
</dbReference>
<keyword evidence="1 2" id="KW-0545">Nucleotide biosynthesis</keyword>
<keyword evidence="6" id="KW-1185">Reference proteome</keyword>
<dbReference type="NCBIfam" id="TIGR01251">
    <property type="entry name" value="ribP_PPkin"/>
    <property type="match status" value="1"/>
</dbReference>
<dbReference type="CDD" id="cd06223">
    <property type="entry name" value="PRTases_typeI"/>
    <property type="match status" value="1"/>
</dbReference>
<dbReference type="GO" id="GO:0004749">
    <property type="term" value="F:ribose phosphate diphosphokinase activity"/>
    <property type="evidence" value="ECO:0007669"/>
    <property type="project" value="TreeGrafter"/>
</dbReference>
<reference evidence="6" key="1">
    <citation type="submission" date="2016-10" db="EMBL/GenBank/DDBJ databases">
        <authorList>
            <person name="Varghese N."/>
            <person name="Submissions S."/>
        </authorList>
    </citation>
    <scope>NUCLEOTIDE SEQUENCE [LARGE SCALE GENOMIC DNA]</scope>
    <source>
        <strain evidence="6">DSM 25232 / NCIMB 14723 / 92V</strain>
    </source>
</reference>